<reference evidence="2 3" key="1">
    <citation type="submission" date="2020-02" db="EMBL/GenBank/DDBJ databases">
        <authorList>
            <person name="Zheng R.K."/>
            <person name="Sun C.M."/>
        </authorList>
    </citation>
    <scope>NUCLEOTIDE SEQUENCE [LARGE SCALE GENOMIC DNA]</scope>
    <source>
        <strain evidence="3">zrk13</strain>
    </source>
</reference>
<dbReference type="AlphaFoldDB" id="A0A7L7KU61"/>
<dbReference type="KEGG" id="xcl:G4Z02_05930"/>
<keyword evidence="1" id="KW-1133">Transmembrane helix</keyword>
<feature type="transmembrane region" description="Helical" evidence="1">
    <location>
        <begin position="168"/>
        <end position="188"/>
    </location>
</feature>
<feature type="transmembrane region" description="Helical" evidence="1">
    <location>
        <begin position="194"/>
        <end position="212"/>
    </location>
</feature>
<evidence type="ECO:0000256" key="1">
    <source>
        <dbReference type="SAM" id="Phobius"/>
    </source>
</evidence>
<keyword evidence="3" id="KW-1185">Reference proteome</keyword>
<dbReference type="RefSeq" id="WP_258877099.1">
    <property type="nucleotide sequence ID" value="NZ_CP048914.1"/>
</dbReference>
<keyword evidence="1" id="KW-0472">Membrane</keyword>
<keyword evidence="1" id="KW-0812">Transmembrane</keyword>
<feature type="transmembrane region" description="Helical" evidence="1">
    <location>
        <begin position="12"/>
        <end position="33"/>
    </location>
</feature>
<feature type="transmembrane region" description="Helical" evidence="1">
    <location>
        <begin position="143"/>
        <end position="161"/>
    </location>
</feature>
<evidence type="ECO:0000313" key="2">
    <source>
        <dbReference type="EMBL" id="QMS85308.1"/>
    </source>
</evidence>
<organism evidence="2 3">
    <name type="scientific">Candidatus Xianfuyuplasma coldseepsis</name>
    <dbReference type="NCBI Taxonomy" id="2782163"/>
    <lineage>
        <taxon>Bacteria</taxon>
        <taxon>Bacillati</taxon>
        <taxon>Mycoplasmatota</taxon>
        <taxon>Mollicutes</taxon>
        <taxon>Candidatus Izemoplasmatales</taxon>
        <taxon>Candidatus Izemoplasmataceae</taxon>
        <taxon>Candidatus Xianfuyuplasma</taxon>
    </lineage>
</organism>
<proteinExistence type="predicted"/>
<sequence length="217" mass="23675">MTYRNKMHLYGRIFIVLGLVVMLLPPSLIWIITGISPNWGQFTTGVIALSVIYLPGGLIEMMTYSPLLGTSATYLAFVTGNLINLKVPCVMNAREICKTEINTPENEVVSTVSVAFSSITTVVILSLGVILLLPLKPLLQSEILAPAFTWVISALFGALGYKYFKGNWKLVIAPMVVVILLSMIAPTFVNGQVIIIILIAALVTVAVAKYLFDKEKI</sequence>
<dbReference type="EMBL" id="CP048914">
    <property type="protein sequence ID" value="QMS85308.1"/>
    <property type="molecule type" value="Genomic_DNA"/>
</dbReference>
<gene>
    <name evidence="2" type="ORF">G4Z02_05930</name>
</gene>
<evidence type="ECO:0000313" key="3">
    <source>
        <dbReference type="Proteomes" id="UP000514720"/>
    </source>
</evidence>
<name>A0A7L7KU61_9MOLU</name>
<accession>A0A7L7KU61</accession>
<feature type="transmembrane region" description="Helical" evidence="1">
    <location>
        <begin position="108"/>
        <end position="131"/>
    </location>
</feature>
<protein>
    <submittedName>
        <fullName evidence="2">Uncharacterized protein</fullName>
    </submittedName>
</protein>
<dbReference type="Proteomes" id="UP000514720">
    <property type="component" value="Chromosome"/>
</dbReference>